<dbReference type="Gene3D" id="1.10.490.10">
    <property type="entry name" value="Globins"/>
    <property type="match status" value="1"/>
</dbReference>
<dbReference type="GO" id="GO:0005344">
    <property type="term" value="F:oxygen carrier activity"/>
    <property type="evidence" value="ECO:0007669"/>
    <property type="project" value="UniProtKB-KW"/>
</dbReference>
<dbReference type="GO" id="GO:0035556">
    <property type="term" value="P:intracellular signal transduction"/>
    <property type="evidence" value="ECO:0007669"/>
    <property type="project" value="InterPro"/>
</dbReference>
<evidence type="ECO:0000259" key="5">
    <source>
        <dbReference type="PROSITE" id="PS01033"/>
    </source>
</evidence>
<comment type="caution">
    <text evidence="8">The sequence shown here is derived from an EMBL/GenBank/DDBJ whole genome shotgun (WGS) entry which is preliminary data.</text>
</comment>
<keyword evidence="9" id="KW-1185">Reference proteome</keyword>
<reference evidence="8 9" key="1">
    <citation type="submission" date="2019-07" db="EMBL/GenBank/DDBJ databases">
        <title>Gramella aestuarii sp. nov., isolated from a tidal flat, and emended description of Gramella echinicola.</title>
        <authorList>
            <person name="Liu L."/>
        </authorList>
    </citation>
    <scope>NUCLEOTIDE SEQUENCE [LARGE SCALE GENOMIC DNA]</scope>
    <source>
        <strain evidence="8 9">BS12</strain>
    </source>
</reference>
<evidence type="ECO:0000256" key="1">
    <source>
        <dbReference type="ARBA" id="ARBA00004651"/>
    </source>
</evidence>
<keyword evidence="2" id="KW-1003">Cell membrane</keyword>
<dbReference type="InterPro" id="IPR000971">
    <property type="entry name" value="Globin"/>
</dbReference>
<dbReference type="Pfam" id="PF00111">
    <property type="entry name" value="Fer2"/>
    <property type="match status" value="1"/>
</dbReference>
<dbReference type="PANTHER" id="PTHR43081:SF17">
    <property type="entry name" value="BLL5647 PROTEIN"/>
    <property type="match status" value="1"/>
</dbReference>
<dbReference type="Gene3D" id="3.30.70.1230">
    <property type="entry name" value="Nucleotide cyclase"/>
    <property type="match status" value="1"/>
</dbReference>
<comment type="similarity">
    <text evidence="4">Belongs to the globin family.</text>
</comment>
<dbReference type="Pfam" id="PF00042">
    <property type="entry name" value="Globin"/>
    <property type="match status" value="1"/>
</dbReference>
<dbReference type="GO" id="GO:0019825">
    <property type="term" value="F:oxygen binding"/>
    <property type="evidence" value="ECO:0007669"/>
    <property type="project" value="InterPro"/>
</dbReference>
<dbReference type="GO" id="GO:0020037">
    <property type="term" value="F:heme binding"/>
    <property type="evidence" value="ECO:0007669"/>
    <property type="project" value="InterPro"/>
</dbReference>
<dbReference type="SUPFAM" id="SSF55073">
    <property type="entry name" value="Nucleotide cyclase"/>
    <property type="match status" value="1"/>
</dbReference>
<comment type="subcellular location">
    <subcellularLocation>
        <location evidence="1">Cell membrane</location>
        <topology evidence="1">Multi-pass membrane protein</topology>
    </subcellularLocation>
</comment>
<dbReference type="CDD" id="cd07302">
    <property type="entry name" value="CHD"/>
    <property type="match status" value="1"/>
</dbReference>
<sequence length="442" mass="50337">MPAIRHPVITYSGIGQKVEYDDPDSTLLDCSIANQIPHLHECGGNGRCSTCRIRVLEGASNLSHRTQKEQQMAEFRRWDPSVRLACQCFAKGDVTIERLVWTSSEINKLQLETVPDGVAEERAIAILFCDIRNFTKMAVENNTFDMAHVLNRFYTIIGDPILLNNGVIYQYIGDEIVGLFGISGGTREKNCRDAARAALGMYYAIEQLNHMELVDFDLEIKTGIGINFGRAFIGHLGHPKHKQLAVVGDPINTASRIQNFNKEVNSRILISQSVYKSVPEGTFKIGNEYKTRFAGHEHESQLYELKGFQEMDIQLELQHSLDYIFSNKERFADKFYQRVFEKAPEVRALFKKNMKDQGRLLTHMLGGIVYSMSRPEHLESGLAFLGKSHARYGVTREHYPVVLSSMMETIEEELGDHSRPYLLKAWNQVLIYVTDEMKKYAS</sequence>
<feature type="domain" description="2Fe-2S ferredoxin-type" evidence="7">
    <location>
        <begin position="7"/>
        <end position="102"/>
    </location>
</feature>
<dbReference type="GO" id="GO:0005886">
    <property type="term" value="C:plasma membrane"/>
    <property type="evidence" value="ECO:0007669"/>
    <property type="project" value="UniProtKB-SubCell"/>
</dbReference>
<dbReference type="PROSITE" id="PS50125">
    <property type="entry name" value="GUANYLATE_CYCLASE_2"/>
    <property type="match status" value="1"/>
</dbReference>
<accession>A0A7K1LS91</accession>
<dbReference type="GO" id="GO:0051536">
    <property type="term" value="F:iron-sulfur cluster binding"/>
    <property type="evidence" value="ECO:0007669"/>
    <property type="project" value="InterPro"/>
</dbReference>
<feature type="domain" description="Guanylate cyclase" evidence="6">
    <location>
        <begin position="125"/>
        <end position="258"/>
    </location>
</feature>
<dbReference type="RefSeq" id="WP_156277261.1">
    <property type="nucleotide sequence ID" value="NZ_BAABGI010000004.1"/>
</dbReference>
<dbReference type="EMBL" id="VJVW01000005">
    <property type="protein sequence ID" value="MUP43481.1"/>
    <property type="molecule type" value="Genomic_DNA"/>
</dbReference>
<dbReference type="OrthoDB" id="341967at2"/>
<dbReference type="SMART" id="SM00044">
    <property type="entry name" value="CYCc"/>
    <property type="match status" value="1"/>
</dbReference>
<dbReference type="InterPro" id="IPR001041">
    <property type="entry name" value="2Fe-2S_ferredoxin-type"/>
</dbReference>
<dbReference type="InterPro" id="IPR001054">
    <property type="entry name" value="A/G_cyclase"/>
</dbReference>
<gene>
    <name evidence="8" type="ORF">FLP08_12920</name>
</gene>
<dbReference type="InterPro" id="IPR012292">
    <property type="entry name" value="Globin/Proto"/>
</dbReference>
<dbReference type="PANTHER" id="PTHR43081">
    <property type="entry name" value="ADENYLATE CYCLASE, TERMINAL-DIFFERENTIATION SPECIFIC-RELATED"/>
    <property type="match status" value="1"/>
</dbReference>
<protein>
    <submittedName>
        <fullName evidence="8">2Fe-2S iron-sulfur cluster binding domain-containing protein</fullName>
    </submittedName>
</protein>
<dbReference type="Pfam" id="PF00211">
    <property type="entry name" value="Guanylate_cyc"/>
    <property type="match status" value="1"/>
</dbReference>
<dbReference type="PROSITE" id="PS51085">
    <property type="entry name" value="2FE2S_FER_2"/>
    <property type="match status" value="1"/>
</dbReference>
<dbReference type="GO" id="GO:0004016">
    <property type="term" value="F:adenylate cyclase activity"/>
    <property type="evidence" value="ECO:0007669"/>
    <property type="project" value="UniProtKB-ARBA"/>
</dbReference>
<dbReference type="Proteomes" id="UP000460416">
    <property type="component" value="Unassembled WGS sequence"/>
</dbReference>
<dbReference type="Gene3D" id="3.10.20.30">
    <property type="match status" value="1"/>
</dbReference>
<keyword evidence="4" id="KW-0479">Metal-binding</keyword>
<keyword evidence="4" id="KW-0813">Transport</keyword>
<keyword evidence="4" id="KW-0349">Heme</keyword>
<dbReference type="AlphaFoldDB" id="A0A7K1LS91"/>
<dbReference type="InterPro" id="IPR050697">
    <property type="entry name" value="Adenylyl/Guanylyl_Cyclase_3/4"/>
</dbReference>
<name>A0A7K1LS91_9FLAO</name>
<evidence type="ECO:0000313" key="9">
    <source>
        <dbReference type="Proteomes" id="UP000460416"/>
    </source>
</evidence>
<evidence type="ECO:0000256" key="4">
    <source>
        <dbReference type="RuleBase" id="RU000356"/>
    </source>
</evidence>
<dbReference type="InterPro" id="IPR036010">
    <property type="entry name" value="2Fe-2S_ferredoxin-like_sf"/>
</dbReference>
<dbReference type="InterPro" id="IPR009050">
    <property type="entry name" value="Globin-like_sf"/>
</dbReference>
<dbReference type="CDD" id="cd00207">
    <property type="entry name" value="fer2"/>
    <property type="match status" value="1"/>
</dbReference>
<evidence type="ECO:0000313" key="8">
    <source>
        <dbReference type="EMBL" id="MUP43481.1"/>
    </source>
</evidence>
<keyword evidence="4" id="KW-0561">Oxygen transport</keyword>
<organism evidence="8 9">
    <name type="scientific">Christiangramia aestuarii</name>
    <dbReference type="NCBI Taxonomy" id="1028746"/>
    <lineage>
        <taxon>Bacteria</taxon>
        <taxon>Pseudomonadati</taxon>
        <taxon>Bacteroidota</taxon>
        <taxon>Flavobacteriia</taxon>
        <taxon>Flavobacteriales</taxon>
        <taxon>Flavobacteriaceae</taxon>
        <taxon>Christiangramia</taxon>
    </lineage>
</organism>
<evidence type="ECO:0000256" key="3">
    <source>
        <dbReference type="ARBA" id="ARBA00023136"/>
    </source>
</evidence>
<keyword evidence="3" id="KW-0472">Membrane</keyword>
<keyword evidence="4" id="KW-0408">Iron</keyword>
<dbReference type="SUPFAM" id="SSF54292">
    <property type="entry name" value="2Fe-2S ferredoxin-like"/>
    <property type="match status" value="1"/>
</dbReference>
<dbReference type="PROSITE" id="PS01033">
    <property type="entry name" value="GLOBIN"/>
    <property type="match status" value="1"/>
</dbReference>
<dbReference type="SUPFAM" id="SSF46458">
    <property type="entry name" value="Globin-like"/>
    <property type="match status" value="1"/>
</dbReference>
<dbReference type="InterPro" id="IPR029787">
    <property type="entry name" value="Nucleotide_cyclase"/>
</dbReference>
<evidence type="ECO:0000259" key="7">
    <source>
        <dbReference type="PROSITE" id="PS51085"/>
    </source>
</evidence>
<evidence type="ECO:0000259" key="6">
    <source>
        <dbReference type="PROSITE" id="PS50125"/>
    </source>
</evidence>
<evidence type="ECO:0000256" key="2">
    <source>
        <dbReference type="ARBA" id="ARBA00022475"/>
    </source>
</evidence>
<proteinExistence type="inferred from homology"/>
<dbReference type="InterPro" id="IPR012675">
    <property type="entry name" value="Beta-grasp_dom_sf"/>
</dbReference>
<feature type="domain" description="Globin" evidence="5">
    <location>
        <begin position="307"/>
        <end position="442"/>
    </location>
</feature>
<dbReference type="GO" id="GO:0006171">
    <property type="term" value="P:cAMP biosynthetic process"/>
    <property type="evidence" value="ECO:0007669"/>
    <property type="project" value="TreeGrafter"/>
</dbReference>